<dbReference type="RefSeq" id="WP_089275382.1">
    <property type="nucleotide sequence ID" value="NZ_FZOC01000008.1"/>
</dbReference>
<dbReference type="GO" id="GO:0003723">
    <property type="term" value="F:RNA binding"/>
    <property type="evidence" value="ECO:0007669"/>
    <property type="project" value="TreeGrafter"/>
</dbReference>
<dbReference type="InterPro" id="IPR023035">
    <property type="entry name" value="Ribosomal_uS9_bac/plastid"/>
</dbReference>
<sequence length="129" mass="14591">MSDFNYGTGKRKNAVARTRLYQGTGQITVNDRPYEDYFPRKTLQMIVQQALKLTKNADKFDIKVNVSGGGVAGQAQAVRHGIARALLLVDPELRGTLKRAGFLTRDARKKERKKYGQKGARARFQYSKR</sequence>
<dbReference type="InterPro" id="IPR020574">
    <property type="entry name" value="Ribosomal_uS9_CS"/>
</dbReference>
<keyword evidence="9" id="KW-1185">Reference proteome</keyword>
<evidence type="ECO:0000256" key="5">
    <source>
        <dbReference type="HAMAP-Rule" id="MF_00532"/>
    </source>
</evidence>
<dbReference type="FunFam" id="3.30.230.10:FF:000001">
    <property type="entry name" value="30S ribosomal protein S9"/>
    <property type="match status" value="1"/>
</dbReference>
<dbReference type="InterPro" id="IPR020568">
    <property type="entry name" value="Ribosomal_Su5_D2-typ_SF"/>
</dbReference>
<dbReference type="AlphaFoldDB" id="A0A239CLK3"/>
<dbReference type="Pfam" id="PF00380">
    <property type="entry name" value="Ribosomal_S9"/>
    <property type="match status" value="1"/>
</dbReference>
<dbReference type="PROSITE" id="PS00360">
    <property type="entry name" value="RIBOSOMAL_S9"/>
    <property type="match status" value="1"/>
</dbReference>
<dbReference type="SUPFAM" id="SSF54211">
    <property type="entry name" value="Ribosomal protein S5 domain 2-like"/>
    <property type="match status" value="1"/>
</dbReference>
<dbReference type="InterPro" id="IPR000754">
    <property type="entry name" value="Ribosomal_uS9"/>
</dbReference>
<evidence type="ECO:0000313" key="8">
    <source>
        <dbReference type="EMBL" id="SNS20990.1"/>
    </source>
</evidence>
<protein>
    <recommendedName>
        <fullName evidence="4 5">Small ribosomal subunit protein uS9</fullName>
    </recommendedName>
</protein>
<dbReference type="EMBL" id="FZOC01000008">
    <property type="protein sequence ID" value="SNS20990.1"/>
    <property type="molecule type" value="Genomic_DNA"/>
</dbReference>
<reference evidence="8 9" key="1">
    <citation type="submission" date="2017-06" db="EMBL/GenBank/DDBJ databases">
        <authorList>
            <person name="Kim H.J."/>
            <person name="Triplett B.A."/>
        </authorList>
    </citation>
    <scope>NUCLEOTIDE SEQUENCE [LARGE SCALE GENOMIC DNA]</scope>
    <source>
        <strain evidence="8 9">DSM 13116</strain>
    </source>
</reference>
<dbReference type="HAMAP" id="MF_00532_B">
    <property type="entry name" value="Ribosomal_uS9_B"/>
    <property type="match status" value="1"/>
</dbReference>
<organism evidence="8 9">
    <name type="scientific">Humidesulfovibrio mexicanus</name>
    <dbReference type="NCBI Taxonomy" id="147047"/>
    <lineage>
        <taxon>Bacteria</taxon>
        <taxon>Pseudomonadati</taxon>
        <taxon>Thermodesulfobacteriota</taxon>
        <taxon>Desulfovibrionia</taxon>
        <taxon>Desulfovibrionales</taxon>
        <taxon>Desulfovibrionaceae</taxon>
        <taxon>Humidesulfovibrio</taxon>
    </lineage>
</organism>
<gene>
    <name evidence="5" type="primary">rpsI</name>
    <name evidence="8" type="ORF">SAMN04488503_3197</name>
</gene>
<evidence type="ECO:0000256" key="3">
    <source>
        <dbReference type="ARBA" id="ARBA00023274"/>
    </source>
</evidence>
<evidence type="ECO:0000256" key="7">
    <source>
        <dbReference type="SAM" id="MobiDB-lite"/>
    </source>
</evidence>
<keyword evidence="2 5" id="KW-0689">Ribosomal protein</keyword>
<dbReference type="GO" id="GO:0006412">
    <property type="term" value="P:translation"/>
    <property type="evidence" value="ECO:0007669"/>
    <property type="project" value="UniProtKB-UniRule"/>
</dbReference>
<evidence type="ECO:0000256" key="4">
    <source>
        <dbReference type="ARBA" id="ARBA00035259"/>
    </source>
</evidence>
<comment type="similarity">
    <text evidence="1 5 6">Belongs to the universal ribosomal protein uS9 family.</text>
</comment>
<evidence type="ECO:0000256" key="6">
    <source>
        <dbReference type="RuleBase" id="RU003815"/>
    </source>
</evidence>
<dbReference type="InterPro" id="IPR014721">
    <property type="entry name" value="Ribsml_uS5_D2-typ_fold_subgr"/>
</dbReference>
<feature type="region of interest" description="Disordered" evidence="7">
    <location>
        <begin position="108"/>
        <end position="129"/>
    </location>
</feature>
<dbReference type="Proteomes" id="UP000198324">
    <property type="component" value="Unassembled WGS sequence"/>
</dbReference>
<dbReference type="OrthoDB" id="9803965at2"/>
<dbReference type="GO" id="GO:0003735">
    <property type="term" value="F:structural constituent of ribosome"/>
    <property type="evidence" value="ECO:0007669"/>
    <property type="project" value="InterPro"/>
</dbReference>
<dbReference type="Gene3D" id="3.30.230.10">
    <property type="match status" value="1"/>
</dbReference>
<name>A0A239CLK3_9BACT</name>
<accession>A0A239CLK3</accession>
<dbReference type="PANTHER" id="PTHR21569">
    <property type="entry name" value="RIBOSOMAL PROTEIN S9"/>
    <property type="match status" value="1"/>
</dbReference>
<evidence type="ECO:0000256" key="2">
    <source>
        <dbReference type="ARBA" id="ARBA00022980"/>
    </source>
</evidence>
<proteinExistence type="inferred from homology"/>
<evidence type="ECO:0000256" key="1">
    <source>
        <dbReference type="ARBA" id="ARBA00005251"/>
    </source>
</evidence>
<dbReference type="GO" id="GO:0022627">
    <property type="term" value="C:cytosolic small ribosomal subunit"/>
    <property type="evidence" value="ECO:0007669"/>
    <property type="project" value="TreeGrafter"/>
</dbReference>
<dbReference type="NCBIfam" id="NF001099">
    <property type="entry name" value="PRK00132.1"/>
    <property type="match status" value="1"/>
</dbReference>
<evidence type="ECO:0000313" key="9">
    <source>
        <dbReference type="Proteomes" id="UP000198324"/>
    </source>
</evidence>
<dbReference type="PANTHER" id="PTHR21569:SF1">
    <property type="entry name" value="SMALL RIBOSOMAL SUBUNIT PROTEIN US9M"/>
    <property type="match status" value="1"/>
</dbReference>
<keyword evidence="3 5" id="KW-0687">Ribonucleoprotein</keyword>